<feature type="compositionally biased region" description="Low complexity" evidence="2">
    <location>
        <begin position="265"/>
        <end position="277"/>
    </location>
</feature>
<feature type="region of interest" description="Disordered" evidence="2">
    <location>
        <begin position="106"/>
        <end position="196"/>
    </location>
</feature>
<feature type="compositionally biased region" description="Acidic residues" evidence="2">
    <location>
        <begin position="500"/>
        <end position="531"/>
    </location>
</feature>
<feature type="compositionally biased region" description="Low complexity" evidence="2">
    <location>
        <begin position="655"/>
        <end position="665"/>
    </location>
</feature>
<evidence type="ECO:0000313" key="4">
    <source>
        <dbReference type="Proteomes" id="UP000191004"/>
    </source>
</evidence>
<comment type="caution">
    <text evidence="3">The sequence shown here is derived from an EMBL/GenBank/DDBJ whole genome shotgun (WGS) entry which is preliminary data.</text>
</comment>
<name>A0A1T3CDS7_9HYPO</name>
<feature type="compositionally biased region" description="Acidic residues" evidence="2">
    <location>
        <begin position="548"/>
        <end position="557"/>
    </location>
</feature>
<feature type="coiled-coil region" evidence="1">
    <location>
        <begin position="229"/>
        <end position="256"/>
    </location>
</feature>
<evidence type="ECO:0000256" key="2">
    <source>
        <dbReference type="SAM" id="MobiDB-lite"/>
    </source>
</evidence>
<feature type="region of interest" description="Disordered" evidence="2">
    <location>
        <begin position="1"/>
        <end position="53"/>
    </location>
</feature>
<reference evidence="3 4" key="1">
    <citation type="submission" date="2016-04" db="EMBL/GenBank/DDBJ databases">
        <title>Multiple horizontal gene transfer events from other fungi enriched the ability of the initially mycotrophic fungus Trichoderma (Ascomycota) to feed on dead plant biomass.</title>
        <authorList>
            <person name="Atanasova L."/>
            <person name="Chenthamara K."/>
            <person name="Zhang J."/>
            <person name="Grujic M."/>
            <person name="Henrissat B."/>
            <person name="Kuo A."/>
            <person name="Aertz A."/>
            <person name="Salamov A."/>
            <person name="Lipzen A."/>
            <person name="Labutti K."/>
            <person name="Barry K."/>
            <person name="Miao Y."/>
            <person name="Rahimi M.J."/>
            <person name="Shen Q."/>
            <person name="Grigoriev I.V."/>
            <person name="Kubicek C.P."/>
            <person name="Druzhinina I.S."/>
        </authorList>
    </citation>
    <scope>NUCLEOTIDE SEQUENCE [LARGE SCALE GENOMIC DNA]</scope>
    <source>
        <strain evidence="3 4">NJAU 4742</strain>
    </source>
</reference>
<feature type="region of interest" description="Disordered" evidence="2">
    <location>
        <begin position="208"/>
        <end position="227"/>
    </location>
</feature>
<organism evidence="3 4">
    <name type="scientific">Trichoderma guizhouense</name>
    <dbReference type="NCBI Taxonomy" id="1491466"/>
    <lineage>
        <taxon>Eukaryota</taxon>
        <taxon>Fungi</taxon>
        <taxon>Dikarya</taxon>
        <taxon>Ascomycota</taxon>
        <taxon>Pezizomycotina</taxon>
        <taxon>Sordariomycetes</taxon>
        <taxon>Hypocreomycetidae</taxon>
        <taxon>Hypocreales</taxon>
        <taxon>Hypocreaceae</taxon>
        <taxon>Trichoderma</taxon>
    </lineage>
</organism>
<evidence type="ECO:0000313" key="3">
    <source>
        <dbReference type="EMBL" id="OPB39229.1"/>
    </source>
</evidence>
<gene>
    <name evidence="3" type="ORF">A0O28_0049350</name>
</gene>
<feature type="compositionally biased region" description="Polar residues" evidence="2">
    <location>
        <begin position="285"/>
        <end position="298"/>
    </location>
</feature>
<dbReference type="OrthoDB" id="3438840at2759"/>
<feature type="compositionally biased region" description="Polar residues" evidence="2">
    <location>
        <begin position="570"/>
        <end position="597"/>
    </location>
</feature>
<proteinExistence type="predicted"/>
<protein>
    <submittedName>
        <fullName evidence="3">Uncharacterized protein</fullName>
    </submittedName>
</protein>
<feature type="compositionally biased region" description="Low complexity" evidence="2">
    <location>
        <begin position="139"/>
        <end position="148"/>
    </location>
</feature>
<keyword evidence="1" id="KW-0175">Coiled coil</keyword>
<accession>A0A1T3CDS7</accession>
<feature type="region of interest" description="Disordered" evidence="2">
    <location>
        <begin position="429"/>
        <end position="629"/>
    </location>
</feature>
<feature type="compositionally biased region" description="Basic and acidic residues" evidence="2">
    <location>
        <begin position="211"/>
        <end position="223"/>
    </location>
</feature>
<sequence length="891" mass="96460">MQSIATNRYDNRQDARGTAVPYPQPASPTLTNPDMILPDYDGPDLYHSQPNTGPSLWNSGHHIEDGFQFTQEFYSNPDPMSTPIIYGNGTMLSDIGEVTEVESVVGPIPSRNASKRSNHSSGDEGPFRASLAGGKKFIQQRLQQQRQQQNKDRERRMSTESTSTIGTHDGGAFVDFDDSASQGGDSIFQGDDEESVASAYHEGTPVSQHLRAHDHMSARRLSDDGASLSKRAEQILANAKMRLTHMEDNLTRARTLSYSSVSDGSTPSPTTARAPTSLRRPGITPSPTNPSKGTNENGTAFGATYGAQKTSGHPQRSASALGSAGGYRRPLPTSRSMDGLGSTPGHGSQPHFHYYQLDSTLESLGEGGNGAGMNGKQNGSRTTTLASPTMGGFNELGLTRSASASQMRELQDQLKGLKGKISTLKEQARADSMRRRSLQSLRMPSPFTNATWEPGFAEQGGDHSSSSDEKLSEVEYVYASTGNSDNDYERKQAEHVASPIEEEEEELEEEVMAQEEEPEEEQESGDGEGEEGGAGVHYEYPQTPEPQDNYEENYEESETPKGRALASPLEVSQQEVTDGSRSSSPAESVSTEYTEAESSPEALRDGYSSESEESLYHESVQQPISHEDREDAFDYEHFFLHSAMGTMGGRRLRSESVSSTGSVETARGPTRQSHKRSNSADSTASIDTFATAAEDPASRSSTAQSGFRVYTAADLFQDARERHAKSFRNSLTDSDGTVSSQGVHQRSSTMTMARPVSHSSIKTMHRPSYSSFESVGTNRSFPLVNKAKLNGGILTPSGSPDQPLKRIRDSLLTDASSIYSQASSNSRGGQSPALQVLSKDVQMTVERLVASLGKCVLALGEADGAHPGGHELYKRRIEAALRVLEGEVELP</sequence>
<dbReference type="Proteomes" id="UP000191004">
    <property type="component" value="Unassembled WGS sequence"/>
</dbReference>
<evidence type="ECO:0000256" key="1">
    <source>
        <dbReference type="SAM" id="Coils"/>
    </source>
</evidence>
<feature type="region of interest" description="Disordered" evidence="2">
    <location>
        <begin position="650"/>
        <end position="684"/>
    </location>
</feature>
<feature type="region of interest" description="Disordered" evidence="2">
    <location>
        <begin position="256"/>
        <end position="390"/>
    </location>
</feature>
<feature type="compositionally biased region" description="Polar residues" evidence="2">
    <location>
        <begin position="307"/>
        <end position="320"/>
    </location>
</feature>
<feature type="region of interest" description="Disordered" evidence="2">
    <location>
        <begin position="728"/>
        <end position="775"/>
    </location>
</feature>
<dbReference type="AlphaFoldDB" id="A0A1T3CDS7"/>
<feature type="compositionally biased region" description="Basic and acidic residues" evidence="2">
    <location>
        <begin position="149"/>
        <end position="158"/>
    </location>
</feature>
<keyword evidence="4" id="KW-1185">Reference proteome</keyword>
<dbReference type="EMBL" id="LVVK01000019">
    <property type="protein sequence ID" value="OPB39229.1"/>
    <property type="molecule type" value="Genomic_DNA"/>
</dbReference>